<feature type="compositionally biased region" description="Low complexity" evidence="1">
    <location>
        <begin position="1"/>
        <end position="18"/>
    </location>
</feature>
<evidence type="ECO:0000313" key="3">
    <source>
        <dbReference type="Proteomes" id="UP000243459"/>
    </source>
</evidence>
<dbReference type="Gramene" id="ONK75942">
    <property type="protein sequence ID" value="ONK75942"/>
    <property type="gene ID" value="A4U43_C03F22190"/>
</dbReference>
<dbReference type="EMBL" id="CM007383">
    <property type="protein sequence ID" value="ONK75942.1"/>
    <property type="molecule type" value="Genomic_DNA"/>
</dbReference>
<protein>
    <submittedName>
        <fullName evidence="2">Uncharacterized protein</fullName>
    </submittedName>
</protein>
<feature type="region of interest" description="Disordered" evidence="1">
    <location>
        <begin position="1"/>
        <end position="138"/>
    </location>
</feature>
<reference evidence="3" key="1">
    <citation type="journal article" date="2017" name="Nat. Commun.">
        <title>The asparagus genome sheds light on the origin and evolution of a young Y chromosome.</title>
        <authorList>
            <person name="Harkess A."/>
            <person name="Zhou J."/>
            <person name="Xu C."/>
            <person name="Bowers J.E."/>
            <person name="Van der Hulst R."/>
            <person name="Ayyampalayam S."/>
            <person name="Mercati F."/>
            <person name="Riccardi P."/>
            <person name="McKain M.R."/>
            <person name="Kakrana A."/>
            <person name="Tang H."/>
            <person name="Ray J."/>
            <person name="Groenendijk J."/>
            <person name="Arikit S."/>
            <person name="Mathioni S.M."/>
            <person name="Nakano M."/>
            <person name="Shan H."/>
            <person name="Telgmann-Rauber A."/>
            <person name="Kanno A."/>
            <person name="Yue Z."/>
            <person name="Chen H."/>
            <person name="Li W."/>
            <person name="Chen Y."/>
            <person name="Xu X."/>
            <person name="Zhang Y."/>
            <person name="Luo S."/>
            <person name="Chen H."/>
            <person name="Gao J."/>
            <person name="Mao Z."/>
            <person name="Pires J.C."/>
            <person name="Luo M."/>
            <person name="Kudrna D."/>
            <person name="Wing R.A."/>
            <person name="Meyers B.C."/>
            <person name="Yi K."/>
            <person name="Kong H."/>
            <person name="Lavrijsen P."/>
            <person name="Sunseri F."/>
            <person name="Falavigna A."/>
            <person name="Ye Y."/>
            <person name="Leebens-Mack J.H."/>
            <person name="Chen G."/>
        </authorList>
    </citation>
    <scope>NUCLEOTIDE SEQUENCE [LARGE SCALE GENOMIC DNA]</scope>
    <source>
        <strain evidence="3">cv. DH0086</strain>
    </source>
</reference>
<sequence>MLTSTRAPPRSASASFSPLLHPLFGTPAHPVGRQLPRPPRSTALATSPIHAFSPGRAALLPPPPSPTTPTNRSLSLTWPPTLRPSSPSPPPPASRSVVVRPSPSRRSRELVAVDEPQTLSPSSELPPALSRQARRSLP</sequence>
<dbReference type="AlphaFoldDB" id="A0A5P1FCW2"/>
<proteinExistence type="predicted"/>
<evidence type="ECO:0000313" key="2">
    <source>
        <dbReference type="EMBL" id="ONK75942.1"/>
    </source>
</evidence>
<organism evidence="2 3">
    <name type="scientific">Asparagus officinalis</name>
    <name type="common">Garden asparagus</name>
    <dbReference type="NCBI Taxonomy" id="4686"/>
    <lineage>
        <taxon>Eukaryota</taxon>
        <taxon>Viridiplantae</taxon>
        <taxon>Streptophyta</taxon>
        <taxon>Embryophyta</taxon>
        <taxon>Tracheophyta</taxon>
        <taxon>Spermatophyta</taxon>
        <taxon>Magnoliopsida</taxon>
        <taxon>Liliopsida</taxon>
        <taxon>Asparagales</taxon>
        <taxon>Asparagaceae</taxon>
        <taxon>Asparagoideae</taxon>
        <taxon>Asparagus</taxon>
    </lineage>
</organism>
<feature type="compositionally biased region" description="Low complexity" evidence="1">
    <location>
        <begin position="119"/>
        <end position="130"/>
    </location>
</feature>
<name>A0A5P1FCW2_ASPOF</name>
<gene>
    <name evidence="2" type="ORF">A4U43_C03F22190</name>
</gene>
<keyword evidence="3" id="KW-1185">Reference proteome</keyword>
<feature type="compositionally biased region" description="Low complexity" evidence="1">
    <location>
        <begin position="94"/>
        <end position="104"/>
    </location>
</feature>
<feature type="compositionally biased region" description="Low complexity" evidence="1">
    <location>
        <begin position="68"/>
        <end position="85"/>
    </location>
</feature>
<dbReference type="Proteomes" id="UP000243459">
    <property type="component" value="Chromosome 3"/>
</dbReference>
<accession>A0A5P1FCW2</accession>
<evidence type="ECO:0000256" key="1">
    <source>
        <dbReference type="SAM" id="MobiDB-lite"/>
    </source>
</evidence>